<feature type="region of interest" description="Disordered" evidence="7">
    <location>
        <begin position="187"/>
        <end position="206"/>
    </location>
</feature>
<evidence type="ECO:0000256" key="5">
    <source>
        <dbReference type="ARBA" id="ARBA00023136"/>
    </source>
</evidence>
<protein>
    <recommendedName>
        <fullName evidence="9">ABC3 transporter permease C-terminal domain-containing protein</fullName>
    </recommendedName>
</protein>
<evidence type="ECO:0000259" key="9">
    <source>
        <dbReference type="Pfam" id="PF02687"/>
    </source>
</evidence>
<organism evidence="10 11">
    <name type="scientific">Candidatus Wirthbacteria bacterium CG2_30_54_11</name>
    <dbReference type="NCBI Taxonomy" id="1817892"/>
    <lineage>
        <taxon>Bacteria</taxon>
        <taxon>Candidatus Wirthbacteria</taxon>
    </lineage>
</organism>
<evidence type="ECO:0000256" key="4">
    <source>
        <dbReference type="ARBA" id="ARBA00022989"/>
    </source>
</evidence>
<dbReference type="Proteomes" id="UP000183245">
    <property type="component" value="Unassembled WGS sequence"/>
</dbReference>
<evidence type="ECO:0000313" key="11">
    <source>
        <dbReference type="Proteomes" id="UP000183245"/>
    </source>
</evidence>
<keyword evidence="5 8" id="KW-0472">Membrane</keyword>
<accession>A0A1J5IKA5</accession>
<dbReference type="STRING" id="1817892.AUK40_02875"/>
<evidence type="ECO:0000313" key="10">
    <source>
        <dbReference type="EMBL" id="OIP97557.1"/>
    </source>
</evidence>
<dbReference type="GO" id="GO:0022857">
    <property type="term" value="F:transmembrane transporter activity"/>
    <property type="evidence" value="ECO:0007669"/>
    <property type="project" value="TreeGrafter"/>
</dbReference>
<dbReference type="InterPro" id="IPR050250">
    <property type="entry name" value="Macrolide_Exporter_MacB"/>
</dbReference>
<feature type="transmembrane region" description="Helical" evidence="8">
    <location>
        <begin position="558"/>
        <end position="581"/>
    </location>
</feature>
<feature type="transmembrane region" description="Helical" evidence="8">
    <location>
        <begin position="432"/>
        <end position="454"/>
    </location>
</feature>
<evidence type="ECO:0000256" key="7">
    <source>
        <dbReference type="SAM" id="MobiDB-lite"/>
    </source>
</evidence>
<feature type="region of interest" description="Disordered" evidence="7">
    <location>
        <begin position="271"/>
        <end position="296"/>
    </location>
</feature>
<keyword evidence="4 8" id="KW-1133">Transmembrane helix</keyword>
<feature type="transmembrane region" description="Helical" evidence="8">
    <location>
        <begin position="21"/>
        <end position="42"/>
    </location>
</feature>
<feature type="domain" description="ABC3 transporter permease C-terminal" evidence="9">
    <location>
        <begin position="435"/>
        <end position="589"/>
    </location>
</feature>
<comment type="similarity">
    <text evidence="6">Belongs to the ABC-4 integral membrane protein family.</text>
</comment>
<name>A0A1J5IKA5_9BACT</name>
<dbReference type="EMBL" id="MNZT01000052">
    <property type="protein sequence ID" value="OIP97557.1"/>
    <property type="molecule type" value="Genomic_DNA"/>
</dbReference>
<evidence type="ECO:0000256" key="6">
    <source>
        <dbReference type="ARBA" id="ARBA00038076"/>
    </source>
</evidence>
<evidence type="ECO:0000256" key="2">
    <source>
        <dbReference type="ARBA" id="ARBA00022475"/>
    </source>
</evidence>
<evidence type="ECO:0000256" key="8">
    <source>
        <dbReference type="SAM" id="Phobius"/>
    </source>
</evidence>
<proteinExistence type="inferred from homology"/>
<dbReference type="Pfam" id="PF02687">
    <property type="entry name" value="FtsX"/>
    <property type="match status" value="1"/>
</dbReference>
<dbReference type="AlphaFoldDB" id="A0A1J5IKA5"/>
<feature type="transmembrane region" description="Helical" evidence="8">
    <location>
        <begin position="485"/>
        <end position="506"/>
    </location>
</feature>
<keyword evidence="2" id="KW-1003">Cell membrane</keyword>
<dbReference type="PANTHER" id="PTHR30572:SF4">
    <property type="entry name" value="ABC TRANSPORTER PERMEASE YTRF"/>
    <property type="match status" value="1"/>
</dbReference>
<dbReference type="GO" id="GO:0005886">
    <property type="term" value="C:plasma membrane"/>
    <property type="evidence" value="ECO:0007669"/>
    <property type="project" value="UniProtKB-SubCell"/>
</dbReference>
<comment type="caution">
    <text evidence="10">The sequence shown here is derived from an EMBL/GenBank/DDBJ whole genome shotgun (WGS) entry which is preliminary data.</text>
</comment>
<evidence type="ECO:0000256" key="1">
    <source>
        <dbReference type="ARBA" id="ARBA00004651"/>
    </source>
</evidence>
<dbReference type="PANTHER" id="PTHR30572">
    <property type="entry name" value="MEMBRANE COMPONENT OF TRANSPORTER-RELATED"/>
    <property type="match status" value="1"/>
</dbReference>
<keyword evidence="3 8" id="KW-0812">Transmembrane</keyword>
<dbReference type="InterPro" id="IPR003838">
    <property type="entry name" value="ABC3_permease_C"/>
</dbReference>
<feature type="compositionally biased region" description="Polar residues" evidence="7">
    <location>
        <begin position="194"/>
        <end position="206"/>
    </location>
</feature>
<sequence>MFYLSYLKAELTRRLGKTITITLGLAIASAIIISIISVSSSLQASQEEVLNPLANVGTDMLVTRTVSVDNLQQVDEATRQEMIADNRIMTDLSTLGAAGDPFSNDTFAAGGNLTFLTSEADKMDPALVADFSTGLIMSVTHQEGTIPTITATFRIGGQRIQMSQDIEFSDADIAAMEAYRAATGGRGGPLGEFSTGTSATRPSRTVTSEYVVPEEDITQNVDIPPTDIQTSSYTIAGADPSKTDIGLILPDQIIEGNYFSAPTVTVTTVEPEASADESAASVSETTDETTATESDTVSADAAVVTAEPTIVTITTYTDEAIISQSYAQKQSLVVGGTVTVNSRVFTIVGIVEPKLYTNTADVYIPLSLLQELAGKTDRVNLILVKSTDAANVEASTTSLTSLFTGATVTSAADTAKQVSGSLTSVTNLMNKFVGVISLIVLIAAFVIVSLLTILSVNKRVREIGTLKAFGWSNFQIVRQILMENLVLGILGAAAGIGLSMLAIYGINHANITLNADVASLNSSFGSMVGRFMGRGPGGAATETASTEVTTTVVLNVKYAFATLMTGSLVAIVGSLFAGLLASLKASRMRPQEALRNLE</sequence>
<reference evidence="10 11" key="1">
    <citation type="journal article" date="2016" name="Environ. Microbiol.">
        <title>Genomic resolution of a cold subsurface aquifer community provides metabolic insights for novel microbes adapted to high CO concentrations.</title>
        <authorList>
            <person name="Probst A.J."/>
            <person name="Castelle C.J."/>
            <person name="Singh A."/>
            <person name="Brown C.T."/>
            <person name="Anantharaman K."/>
            <person name="Sharon I."/>
            <person name="Hug L.A."/>
            <person name="Burstein D."/>
            <person name="Emerson J.B."/>
            <person name="Thomas B.C."/>
            <person name="Banfield J.F."/>
        </authorList>
    </citation>
    <scope>NUCLEOTIDE SEQUENCE [LARGE SCALE GENOMIC DNA]</scope>
    <source>
        <strain evidence="10">CG2_30_54_11</strain>
    </source>
</reference>
<comment type="subcellular location">
    <subcellularLocation>
        <location evidence="1">Cell membrane</location>
        <topology evidence="1">Multi-pass membrane protein</topology>
    </subcellularLocation>
</comment>
<gene>
    <name evidence="10" type="ORF">AUK40_02875</name>
</gene>
<evidence type="ECO:0000256" key="3">
    <source>
        <dbReference type="ARBA" id="ARBA00022692"/>
    </source>
</evidence>